<proteinExistence type="predicted"/>
<feature type="transmembrane region" description="Helical" evidence="1">
    <location>
        <begin position="49"/>
        <end position="68"/>
    </location>
</feature>
<keyword evidence="1" id="KW-1133">Transmembrane helix</keyword>
<evidence type="ECO:0000313" key="3">
    <source>
        <dbReference type="Proteomes" id="UP000008963"/>
    </source>
</evidence>
<evidence type="ECO:0000256" key="1">
    <source>
        <dbReference type="SAM" id="Phobius"/>
    </source>
</evidence>
<name>E1X107_HALMS</name>
<evidence type="ECO:0000313" key="2">
    <source>
        <dbReference type="EMBL" id="CBW28077.1"/>
    </source>
</evidence>
<feature type="transmembrane region" description="Helical" evidence="1">
    <location>
        <begin position="6"/>
        <end position="28"/>
    </location>
</feature>
<dbReference type="eggNOG" id="COG4244">
    <property type="taxonomic scope" value="Bacteria"/>
</dbReference>
<organism evidence="2 3">
    <name type="scientific">Halobacteriovorax marinus (strain ATCC BAA-682 / DSM 15412 / SJ)</name>
    <name type="common">Bacteriovorax marinus</name>
    <dbReference type="NCBI Taxonomy" id="862908"/>
    <lineage>
        <taxon>Bacteria</taxon>
        <taxon>Pseudomonadati</taxon>
        <taxon>Bdellovibrionota</taxon>
        <taxon>Bacteriovoracia</taxon>
        <taxon>Bacteriovoracales</taxon>
        <taxon>Halobacteriovoraceae</taxon>
        <taxon>Halobacteriovorax</taxon>
    </lineage>
</organism>
<gene>
    <name evidence="2" type="ordered locus">BMS_3333</name>
</gene>
<dbReference type="Proteomes" id="UP000008963">
    <property type="component" value="Chromosome"/>
</dbReference>
<sequence>MIREELYHPMFSHFPIVMFALALITKLIGLSLLKLRPQAANYLLTTAKLLIYISPFLFLITIYLGDFALDQIKNQFCDLFQIYKHEEVAYYALYCFLVVLALEAVSELKHNFKIHMQVGALIFLFCGNYFLFKTAHSGALLVYDLGAAVKVAPKCN</sequence>
<keyword evidence="1" id="KW-0472">Membrane</keyword>
<dbReference type="PATRIC" id="fig|862908.3.peg.3186"/>
<dbReference type="EMBL" id="FQ312005">
    <property type="protein sequence ID" value="CBW28077.1"/>
    <property type="molecule type" value="Genomic_DNA"/>
</dbReference>
<reference evidence="3" key="1">
    <citation type="journal article" date="2013" name="ISME J.">
        <title>A small predatory core genome in the divergent marine Bacteriovorax marinus SJ and the terrestrial Bdellovibrio bacteriovorus.</title>
        <authorList>
            <person name="Crossman L.C."/>
            <person name="Chen H."/>
            <person name="Cerdeno-Tarraga A.M."/>
            <person name="Brooks K."/>
            <person name="Quail M.A."/>
            <person name="Pineiro S.A."/>
            <person name="Hobley L."/>
            <person name="Sockett R.E."/>
            <person name="Bentley S.D."/>
            <person name="Parkhill J."/>
            <person name="Williams H.N."/>
            <person name="Stine O.C."/>
        </authorList>
    </citation>
    <scope>NUCLEOTIDE SEQUENCE [LARGE SCALE GENOMIC DNA]</scope>
    <source>
        <strain evidence="3">ATCC BAA-682 / DSM 15412 / SJ</strain>
    </source>
</reference>
<dbReference type="AlphaFoldDB" id="E1X107"/>
<dbReference type="OrthoDB" id="5298381at2"/>
<dbReference type="KEGG" id="bmx:BMS_3333"/>
<protein>
    <submittedName>
        <fullName evidence="2">Membrane protein</fullName>
    </submittedName>
</protein>
<keyword evidence="1" id="KW-0812">Transmembrane</keyword>
<keyword evidence="3" id="KW-1185">Reference proteome</keyword>
<feature type="transmembrane region" description="Helical" evidence="1">
    <location>
        <begin position="88"/>
        <end position="105"/>
    </location>
</feature>
<feature type="transmembrane region" description="Helical" evidence="1">
    <location>
        <begin position="112"/>
        <end position="132"/>
    </location>
</feature>
<dbReference type="HOGENOM" id="CLU_1684128_0_0_7"/>
<dbReference type="RefSeq" id="WP_014245846.1">
    <property type="nucleotide sequence ID" value="NC_016620.1"/>
</dbReference>
<accession>E1X107</accession>